<dbReference type="GO" id="GO:0016787">
    <property type="term" value="F:hydrolase activity"/>
    <property type="evidence" value="ECO:0007669"/>
    <property type="project" value="UniProtKB-KW"/>
</dbReference>
<accession>M0AFK5</accession>
<dbReference type="InterPro" id="IPR027417">
    <property type="entry name" value="P-loop_NTPase"/>
</dbReference>
<evidence type="ECO:0000313" key="7">
    <source>
        <dbReference type="Proteomes" id="UP000011648"/>
    </source>
</evidence>
<evidence type="ECO:0000256" key="2">
    <source>
        <dbReference type="ARBA" id="ARBA00022801"/>
    </source>
</evidence>
<feature type="domain" description="UvrD-like helicase C-terminal" evidence="5">
    <location>
        <begin position="127"/>
        <end position="195"/>
    </location>
</feature>
<feature type="non-terminal residue" evidence="6">
    <location>
        <position position="1"/>
    </location>
</feature>
<dbReference type="PANTHER" id="PTHR11070:SF2">
    <property type="entry name" value="ATP-DEPENDENT DNA HELICASE SRS2"/>
    <property type="match status" value="1"/>
</dbReference>
<dbReference type="Gene3D" id="3.40.50.300">
    <property type="entry name" value="P-loop containing nucleotide triphosphate hydrolases"/>
    <property type="match status" value="1"/>
</dbReference>
<dbReference type="InterPro" id="IPR014017">
    <property type="entry name" value="DNA_helicase_UvrD-like_C"/>
</dbReference>
<protein>
    <submittedName>
        <fullName evidence="6">Repair helicase</fullName>
    </submittedName>
</protein>
<keyword evidence="3 6" id="KW-0347">Helicase</keyword>
<dbReference type="GO" id="GO:0003677">
    <property type="term" value="F:DNA binding"/>
    <property type="evidence" value="ECO:0007669"/>
    <property type="project" value="InterPro"/>
</dbReference>
<evidence type="ECO:0000256" key="4">
    <source>
        <dbReference type="ARBA" id="ARBA00022840"/>
    </source>
</evidence>
<dbReference type="GO" id="GO:0005524">
    <property type="term" value="F:ATP binding"/>
    <property type="evidence" value="ECO:0007669"/>
    <property type="project" value="UniProtKB-KW"/>
</dbReference>
<keyword evidence="1" id="KW-0547">Nucleotide-binding</keyword>
<evidence type="ECO:0000259" key="5">
    <source>
        <dbReference type="Pfam" id="PF13361"/>
    </source>
</evidence>
<organism evidence="6 7">
    <name type="scientific">Natrialba taiwanensis DSM 12281</name>
    <dbReference type="NCBI Taxonomy" id="1230458"/>
    <lineage>
        <taxon>Archaea</taxon>
        <taxon>Methanobacteriati</taxon>
        <taxon>Methanobacteriota</taxon>
        <taxon>Stenosarchaea group</taxon>
        <taxon>Halobacteria</taxon>
        <taxon>Halobacteriales</taxon>
        <taxon>Natrialbaceae</taxon>
        <taxon>Natrialba</taxon>
    </lineage>
</organism>
<evidence type="ECO:0000256" key="1">
    <source>
        <dbReference type="ARBA" id="ARBA00022741"/>
    </source>
</evidence>
<proteinExistence type="predicted"/>
<dbReference type="Pfam" id="PF13361">
    <property type="entry name" value="UvrD_C"/>
    <property type="match status" value="1"/>
</dbReference>
<dbReference type="GO" id="GO:0043138">
    <property type="term" value="F:3'-5' DNA helicase activity"/>
    <property type="evidence" value="ECO:0007669"/>
    <property type="project" value="TreeGrafter"/>
</dbReference>
<gene>
    <name evidence="6" type="ORF">C484_00715</name>
</gene>
<keyword evidence="7" id="KW-1185">Reference proteome</keyword>
<dbReference type="SUPFAM" id="SSF52540">
    <property type="entry name" value="P-loop containing nucleoside triphosphate hydrolases"/>
    <property type="match status" value="1"/>
</dbReference>
<dbReference type="Proteomes" id="UP000011648">
    <property type="component" value="Unassembled WGS sequence"/>
</dbReference>
<dbReference type="OrthoDB" id="203178at2157"/>
<keyword evidence="4" id="KW-0067">ATP-binding</keyword>
<keyword evidence="2" id="KW-0378">Hydrolase</keyword>
<name>M0AFK5_9EURY</name>
<dbReference type="EMBL" id="AOIL01000005">
    <property type="protein sequence ID" value="ELY96657.1"/>
    <property type="molecule type" value="Genomic_DNA"/>
</dbReference>
<dbReference type="PANTHER" id="PTHR11070">
    <property type="entry name" value="UVRD / RECB / PCRA DNA HELICASE FAMILY MEMBER"/>
    <property type="match status" value="1"/>
</dbReference>
<evidence type="ECO:0000313" key="6">
    <source>
        <dbReference type="EMBL" id="ELY96657.1"/>
    </source>
</evidence>
<dbReference type="PATRIC" id="fig|1230458.4.peg.134"/>
<reference evidence="6 7" key="1">
    <citation type="journal article" date="2014" name="PLoS Genet.">
        <title>Phylogenetically driven sequencing of extremely halophilic archaea reveals strategies for static and dynamic osmo-response.</title>
        <authorList>
            <person name="Becker E.A."/>
            <person name="Seitzer P.M."/>
            <person name="Tritt A."/>
            <person name="Larsen D."/>
            <person name="Krusor M."/>
            <person name="Yao A.I."/>
            <person name="Wu D."/>
            <person name="Madern D."/>
            <person name="Eisen J.A."/>
            <person name="Darling A.E."/>
            <person name="Facciotti M.T."/>
        </authorList>
    </citation>
    <scope>NUCLEOTIDE SEQUENCE [LARGE SCALE GENOMIC DNA]</scope>
    <source>
        <strain evidence="6 7">DSM 12281</strain>
    </source>
</reference>
<dbReference type="GO" id="GO:0000725">
    <property type="term" value="P:recombinational repair"/>
    <property type="evidence" value="ECO:0007669"/>
    <property type="project" value="TreeGrafter"/>
</dbReference>
<dbReference type="RefSeq" id="WP_006824058.1">
    <property type="nucleotide sequence ID" value="NZ_AOIL01000005.1"/>
</dbReference>
<dbReference type="AlphaFoldDB" id="M0AFK5"/>
<sequence length="216" mass="24405">YLLTRTNRQTAKLAWGLRDAGVPYLDLKPNGSLRRWRDPMPTLLAALRSFDAGEDIPIGVLEIMLRNVTRTPARASSIDAAEDGQLVAAADLSGRGTFDADTYRQWFPNTDGARDLITEFTLEDWQRDLLLGAIESRVESHPDDVRIGTIHASKGLESPCVLLFPPYSQRQLERFQGDYEAEERRLYYVGMTRSSDDVRICHDFYAGKAEFPPLAR</sequence>
<comment type="caution">
    <text evidence="6">The sequence shown here is derived from an EMBL/GenBank/DDBJ whole genome shotgun (WGS) entry which is preliminary data.</text>
</comment>
<evidence type="ECO:0000256" key="3">
    <source>
        <dbReference type="ARBA" id="ARBA00022806"/>
    </source>
</evidence>
<dbReference type="InterPro" id="IPR000212">
    <property type="entry name" value="DNA_helicase_UvrD/REP"/>
</dbReference>